<dbReference type="GeneID" id="10510456"/>
<dbReference type="Pfam" id="PF01965">
    <property type="entry name" value="DJ-1_PfpI"/>
    <property type="match status" value="1"/>
</dbReference>
<accession>F1A563</accession>
<reference evidence="3" key="1">
    <citation type="journal article" date="2011" name="Genome Biol.">
        <title>Comparative genomics of the social amoebae Dictyostelium discoideum and Dictyostelium purpureum.</title>
        <authorList>
            <consortium name="US DOE Joint Genome Institute (JGI-PGF)"/>
            <person name="Sucgang R."/>
            <person name="Kuo A."/>
            <person name="Tian X."/>
            <person name="Salerno W."/>
            <person name="Parikh A."/>
            <person name="Feasley C.L."/>
            <person name="Dalin E."/>
            <person name="Tu H."/>
            <person name="Huang E."/>
            <person name="Barry K."/>
            <person name="Lindquist E."/>
            <person name="Shapiro H."/>
            <person name="Bruce D."/>
            <person name="Schmutz J."/>
            <person name="Salamov A."/>
            <person name="Fey P."/>
            <person name="Gaudet P."/>
            <person name="Anjard C."/>
            <person name="Babu M.M."/>
            <person name="Basu S."/>
            <person name="Bushmanova Y."/>
            <person name="van der Wel H."/>
            <person name="Katoh-Kurasawa M."/>
            <person name="Dinh C."/>
            <person name="Coutinho P.M."/>
            <person name="Saito T."/>
            <person name="Elias M."/>
            <person name="Schaap P."/>
            <person name="Kay R.R."/>
            <person name="Henrissat B."/>
            <person name="Eichinger L."/>
            <person name="Rivero F."/>
            <person name="Putnam N.H."/>
            <person name="West C.M."/>
            <person name="Loomis W.F."/>
            <person name="Chisholm R.L."/>
            <person name="Shaulsky G."/>
            <person name="Strassmann J.E."/>
            <person name="Queller D.C."/>
            <person name="Kuspa A."/>
            <person name="Grigoriev I.V."/>
        </authorList>
    </citation>
    <scope>NUCLEOTIDE SEQUENCE [LARGE SCALE GENOMIC DNA]</scope>
    <source>
        <strain evidence="3">QSDP1</strain>
    </source>
</reference>
<evidence type="ECO:0000259" key="1">
    <source>
        <dbReference type="Pfam" id="PF01965"/>
    </source>
</evidence>
<dbReference type="InterPro" id="IPR029062">
    <property type="entry name" value="Class_I_gatase-like"/>
</dbReference>
<dbReference type="EMBL" id="GL871569">
    <property type="protein sequence ID" value="EGC28669.1"/>
    <property type="molecule type" value="Genomic_DNA"/>
</dbReference>
<dbReference type="FunCoup" id="F1A563">
    <property type="interactions" value="49"/>
</dbReference>
<dbReference type="InParanoid" id="F1A563"/>
<evidence type="ECO:0000313" key="3">
    <source>
        <dbReference type="Proteomes" id="UP000001064"/>
    </source>
</evidence>
<gene>
    <name evidence="2" type="ORF">DICPUDRAFT_159871</name>
</gene>
<dbReference type="STRING" id="5786.F1A563"/>
<dbReference type="InterPro" id="IPR050325">
    <property type="entry name" value="Prot/Nucl_acid_deglycase"/>
</dbReference>
<dbReference type="eggNOG" id="KOG2764">
    <property type="taxonomic scope" value="Eukaryota"/>
</dbReference>
<organism evidence="2 3">
    <name type="scientific">Dictyostelium purpureum</name>
    <name type="common">Slime mold</name>
    <dbReference type="NCBI Taxonomy" id="5786"/>
    <lineage>
        <taxon>Eukaryota</taxon>
        <taxon>Amoebozoa</taxon>
        <taxon>Evosea</taxon>
        <taxon>Eumycetozoa</taxon>
        <taxon>Dictyostelia</taxon>
        <taxon>Dictyosteliales</taxon>
        <taxon>Dictyosteliaceae</taxon>
        <taxon>Dictyostelium</taxon>
    </lineage>
</organism>
<dbReference type="OrthoDB" id="543156at2759"/>
<dbReference type="KEGG" id="dpp:DICPUDRAFT_159871"/>
<feature type="domain" description="DJ-1/PfpI" evidence="1">
    <location>
        <begin position="5"/>
        <end position="168"/>
    </location>
</feature>
<dbReference type="AlphaFoldDB" id="F1A563"/>
<dbReference type="OMA" id="CGHEKAQ"/>
<dbReference type="VEuPathDB" id="AmoebaDB:DICPUDRAFT_159871"/>
<dbReference type="InterPro" id="IPR006287">
    <property type="entry name" value="DJ-1"/>
</dbReference>
<dbReference type="PANTHER" id="PTHR48094">
    <property type="entry name" value="PROTEIN/NUCLEIC ACID DEGLYCASE DJ-1-RELATED"/>
    <property type="match status" value="1"/>
</dbReference>
<evidence type="ECO:0000313" key="2">
    <source>
        <dbReference type="EMBL" id="EGC28669.1"/>
    </source>
</evidence>
<name>F1A563_DICPU</name>
<dbReference type="Gene3D" id="3.40.50.880">
    <property type="match status" value="1"/>
</dbReference>
<dbReference type="NCBIfam" id="TIGR01383">
    <property type="entry name" value="not_thiJ"/>
    <property type="match status" value="1"/>
</dbReference>
<keyword evidence="3" id="KW-1185">Reference proteome</keyword>
<dbReference type="Proteomes" id="UP000001064">
    <property type="component" value="Unassembled WGS sequence"/>
</dbReference>
<dbReference type="GO" id="GO:0005737">
    <property type="term" value="C:cytoplasm"/>
    <property type="evidence" value="ECO:0000318"/>
    <property type="project" value="GO_Central"/>
</dbReference>
<protein>
    <recommendedName>
        <fullName evidence="1">DJ-1/PfpI domain-containing protein</fullName>
    </recommendedName>
</protein>
<dbReference type="RefSeq" id="XP_003294807.1">
    <property type="nucleotide sequence ID" value="XM_003294759.1"/>
</dbReference>
<sequence>MNKVKLAIFIFDGFEEIEAVTTIDLLRRANILVDIVSVENKKKLIKGSHYIEISADISWDEFNAELYNGIIIPGGPGINKLLLNEQVVEMVKKFGHANNKTIAAICAAPQILGKSGLLVGKKVTHFPGCKQFMDGAFEEIDKAAIADGNIITGASAGVSQTFALKIVEHLKGIEASTLLYNQICPPVFLAQQ</sequence>
<dbReference type="CDD" id="cd03135">
    <property type="entry name" value="GATase1_DJ-1"/>
    <property type="match status" value="1"/>
</dbReference>
<proteinExistence type="predicted"/>
<dbReference type="SUPFAM" id="SSF52317">
    <property type="entry name" value="Class I glutamine amidotransferase-like"/>
    <property type="match status" value="1"/>
</dbReference>
<dbReference type="PANTHER" id="PTHR48094:SF12">
    <property type="entry name" value="PARKINSON DISEASE PROTEIN 7 HOMOLOG"/>
    <property type="match status" value="1"/>
</dbReference>
<dbReference type="InterPro" id="IPR002818">
    <property type="entry name" value="DJ-1/PfpI"/>
</dbReference>